<reference evidence="2 3" key="1">
    <citation type="submission" date="2019-05" db="EMBL/GenBank/DDBJ databases">
        <authorList>
            <consortium name="Pathogen Informatics"/>
        </authorList>
    </citation>
    <scope>NUCLEOTIDE SEQUENCE [LARGE SCALE GENOMIC DNA]</scope>
    <source>
        <strain evidence="2 3">NCTC11429</strain>
    </source>
</reference>
<dbReference type="InterPro" id="IPR038668">
    <property type="entry name" value="Lipid-bd_sf"/>
</dbReference>
<dbReference type="STRING" id="1123265.GCA_000686625_00643"/>
<dbReference type="GeneID" id="78460870"/>
<accession>A0A4U9U481</accession>
<dbReference type="Gene3D" id="2.40.128.220">
    <property type="match status" value="1"/>
</dbReference>
<dbReference type="EMBL" id="JBEOQB010000002">
    <property type="protein sequence ID" value="MEZ0451696.1"/>
    <property type="molecule type" value="Genomic_DNA"/>
</dbReference>
<gene>
    <name evidence="1" type="ORF">ABTW24_08830</name>
    <name evidence="2" type="ORF">NCTC11429_00028</name>
</gene>
<reference evidence="1 4" key="2">
    <citation type="submission" date="2024-06" db="EMBL/GenBank/DDBJ databases">
        <title>Soil Sphingobacterium thalpophilum.</title>
        <authorList>
            <person name="Yang J."/>
            <person name="Li J."/>
        </authorList>
    </citation>
    <scope>NUCLEOTIDE SEQUENCE [LARGE SCALE GENOMIC DNA]</scope>
    <source>
        <strain evidence="1 4">22g91tb</strain>
    </source>
</reference>
<protein>
    <submittedName>
        <fullName evidence="1">Lipid-binding protein</fullName>
    </submittedName>
    <submittedName>
        <fullName evidence="2">Lipid-binding putative hydrolase</fullName>
    </submittedName>
</protein>
<dbReference type="Pfam" id="PF12888">
    <property type="entry name" value="Lipid_bd"/>
    <property type="match status" value="1"/>
</dbReference>
<dbReference type="Proteomes" id="UP000308196">
    <property type="component" value="Chromosome"/>
</dbReference>
<evidence type="ECO:0000313" key="3">
    <source>
        <dbReference type="Proteomes" id="UP000308196"/>
    </source>
</evidence>
<dbReference type="InterPro" id="IPR024404">
    <property type="entry name" value="Lipid-bd_put"/>
</dbReference>
<dbReference type="AlphaFoldDB" id="A0A4U9U481"/>
<organism evidence="2 3">
    <name type="scientific">Sphingobacterium thalpophilum</name>
    <dbReference type="NCBI Taxonomy" id="259"/>
    <lineage>
        <taxon>Bacteria</taxon>
        <taxon>Pseudomonadati</taxon>
        <taxon>Bacteroidota</taxon>
        <taxon>Sphingobacteriia</taxon>
        <taxon>Sphingobacteriales</taxon>
        <taxon>Sphingobacteriaceae</taxon>
        <taxon>Sphingobacterium</taxon>
    </lineage>
</organism>
<keyword evidence="4" id="KW-1185">Reference proteome</keyword>
<evidence type="ECO:0000313" key="4">
    <source>
        <dbReference type="Proteomes" id="UP001566204"/>
    </source>
</evidence>
<evidence type="ECO:0000313" key="2">
    <source>
        <dbReference type="EMBL" id="VTR27670.1"/>
    </source>
</evidence>
<keyword evidence="2" id="KW-0378">Hydrolase</keyword>
<dbReference type="GO" id="GO:0016787">
    <property type="term" value="F:hydrolase activity"/>
    <property type="evidence" value="ECO:0007669"/>
    <property type="project" value="UniProtKB-KW"/>
</dbReference>
<evidence type="ECO:0000313" key="1">
    <source>
        <dbReference type="EMBL" id="MEZ0451696.1"/>
    </source>
</evidence>
<proteinExistence type="predicted"/>
<dbReference type="Proteomes" id="UP001566204">
    <property type="component" value="Unassembled WGS sequence"/>
</dbReference>
<dbReference type="EMBL" id="LR590484">
    <property type="protein sequence ID" value="VTR27670.1"/>
    <property type="molecule type" value="Genomic_DNA"/>
</dbReference>
<dbReference type="KEGG" id="stha:NCTC11429_00028"/>
<sequence>MKSRYNRTLIITGLFLLGAAACRKEQPAVEYSPIFPMSGEWHTHIYNADGGRVGDLSILRTYNTSDNVPDAAWFRLITSSRPTILAKIKVNVANRTFVAGDYQDTQTDPAVNFSIIEGKVLLNASKQPSDVMADSIYIKYKTGAEGDIYTVKGHRRTAWPEDEY</sequence>
<dbReference type="PROSITE" id="PS51257">
    <property type="entry name" value="PROKAR_LIPOPROTEIN"/>
    <property type="match status" value="1"/>
</dbReference>
<name>A0A4U9U481_9SPHI</name>
<dbReference type="RefSeq" id="WP_051606533.1">
    <property type="nucleotide sequence ID" value="NZ_CP141191.1"/>
</dbReference>